<accession>A0ABW4XHQ1</accession>
<dbReference type="InterPro" id="IPR015797">
    <property type="entry name" value="NUDIX_hydrolase-like_dom_sf"/>
</dbReference>
<evidence type="ECO:0000256" key="1">
    <source>
        <dbReference type="ARBA" id="ARBA00001946"/>
    </source>
</evidence>
<comment type="cofactor">
    <cofactor evidence="1">
        <name>Mg(2+)</name>
        <dbReference type="ChEBI" id="CHEBI:18420"/>
    </cofactor>
</comment>
<dbReference type="InterPro" id="IPR020084">
    <property type="entry name" value="NUDIX_hydrolase_CS"/>
</dbReference>
<organism evidence="4 5">
    <name type="scientific">Corallincola platygyrae</name>
    <dbReference type="NCBI Taxonomy" id="1193278"/>
    <lineage>
        <taxon>Bacteria</taxon>
        <taxon>Pseudomonadati</taxon>
        <taxon>Pseudomonadota</taxon>
        <taxon>Gammaproteobacteria</taxon>
        <taxon>Alteromonadales</taxon>
        <taxon>Psychromonadaceae</taxon>
        <taxon>Corallincola</taxon>
    </lineage>
</organism>
<dbReference type="Proteomes" id="UP001597380">
    <property type="component" value="Unassembled WGS sequence"/>
</dbReference>
<reference evidence="5" key="1">
    <citation type="journal article" date="2019" name="Int. J. Syst. Evol. Microbiol.">
        <title>The Global Catalogue of Microorganisms (GCM) 10K type strain sequencing project: providing services to taxonomists for standard genome sequencing and annotation.</title>
        <authorList>
            <consortium name="The Broad Institute Genomics Platform"/>
            <consortium name="The Broad Institute Genome Sequencing Center for Infectious Disease"/>
            <person name="Wu L."/>
            <person name="Ma J."/>
        </authorList>
    </citation>
    <scope>NUCLEOTIDE SEQUENCE [LARGE SCALE GENOMIC DNA]</scope>
    <source>
        <strain evidence="5">CGMCC 1.10992</strain>
    </source>
</reference>
<protein>
    <submittedName>
        <fullName evidence="4">NUDIX domain-containing protein</fullName>
    </submittedName>
</protein>
<dbReference type="Gene3D" id="3.90.79.10">
    <property type="entry name" value="Nucleoside Triphosphate Pyrophosphohydrolase"/>
    <property type="match status" value="1"/>
</dbReference>
<name>A0ABW4XHQ1_9GAMM</name>
<feature type="domain" description="Nudix hydrolase" evidence="3">
    <location>
        <begin position="2"/>
        <end position="119"/>
    </location>
</feature>
<evidence type="ECO:0000259" key="3">
    <source>
        <dbReference type="PROSITE" id="PS51462"/>
    </source>
</evidence>
<sequence length="122" mass="13578">MTLQGNAGCLILNGDNLITVTQRFTTKLSLPGGTGQRGESAQCTAWRETKEEIGADVEVKQHLKTFSNGFHLFACDLKSKPDDNGSDWLEVASVQWKPITEITEDNWRFPAHLTELKALFVN</sequence>
<keyword evidence="2" id="KW-0378">Hydrolase</keyword>
<dbReference type="RefSeq" id="WP_345338751.1">
    <property type="nucleotide sequence ID" value="NZ_BAABLI010000007.1"/>
</dbReference>
<evidence type="ECO:0000256" key="2">
    <source>
        <dbReference type="ARBA" id="ARBA00022801"/>
    </source>
</evidence>
<proteinExistence type="predicted"/>
<dbReference type="EMBL" id="JBHUHT010000004">
    <property type="protein sequence ID" value="MFD2094584.1"/>
    <property type="molecule type" value="Genomic_DNA"/>
</dbReference>
<keyword evidence="5" id="KW-1185">Reference proteome</keyword>
<dbReference type="SUPFAM" id="SSF55811">
    <property type="entry name" value="Nudix"/>
    <property type="match status" value="1"/>
</dbReference>
<dbReference type="PANTHER" id="PTHR43222:SF2">
    <property type="entry name" value="NUDIX HYDROLASE 23, CHLOROPLASTIC"/>
    <property type="match status" value="1"/>
</dbReference>
<dbReference type="Pfam" id="PF00293">
    <property type="entry name" value="NUDIX"/>
    <property type="match status" value="1"/>
</dbReference>
<gene>
    <name evidence="4" type="ORF">ACFSJ3_01185</name>
</gene>
<comment type="caution">
    <text evidence="4">The sequence shown here is derived from an EMBL/GenBank/DDBJ whole genome shotgun (WGS) entry which is preliminary data.</text>
</comment>
<dbReference type="PROSITE" id="PS51462">
    <property type="entry name" value="NUDIX"/>
    <property type="match status" value="1"/>
</dbReference>
<evidence type="ECO:0000313" key="5">
    <source>
        <dbReference type="Proteomes" id="UP001597380"/>
    </source>
</evidence>
<evidence type="ECO:0000313" key="4">
    <source>
        <dbReference type="EMBL" id="MFD2094584.1"/>
    </source>
</evidence>
<dbReference type="PANTHER" id="PTHR43222">
    <property type="entry name" value="NUDIX HYDROLASE 23"/>
    <property type="match status" value="1"/>
</dbReference>
<dbReference type="InterPro" id="IPR000086">
    <property type="entry name" value="NUDIX_hydrolase_dom"/>
</dbReference>
<dbReference type="PROSITE" id="PS00893">
    <property type="entry name" value="NUDIX_BOX"/>
    <property type="match status" value="1"/>
</dbReference>